<evidence type="ECO:0000256" key="9">
    <source>
        <dbReference type="HAMAP-Rule" id="MF_00336"/>
    </source>
</evidence>
<dbReference type="GO" id="GO:0004141">
    <property type="term" value="F:dethiobiotin synthase activity"/>
    <property type="evidence" value="ECO:0007669"/>
    <property type="project" value="UniProtKB-UniRule"/>
</dbReference>
<dbReference type="InterPro" id="IPR004472">
    <property type="entry name" value="DTB_synth_BioD"/>
</dbReference>
<dbReference type="HAMAP" id="MF_00336">
    <property type="entry name" value="BioD"/>
    <property type="match status" value="1"/>
</dbReference>
<gene>
    <name evidence="9" type="primary">bioD</name>
    <name evidence="10" type="ORF">DFO73_106209</name>
</gene>
<evidence type="ECO:0000256" key="3">
    <source>
        <dbReference type="ARBA" id="ARBA00022723"/>
    </source>
</evidence>
<dbReference type="GO" id="GO:0005524">
    <property type="term" value="F:ATP binding"/>
    <property type="evidence" value="ECO:0007669"/>
    <property type="project" value="UniProtKB-UniRule"/>
</dbReference>
<evidence type="ECO:0000256" key="8">
    <source>
        <dbReference type="ARBA" id="ARBA00047386"/>
    </source>
</evidence>
<name>A0A2V3A0W5_9BACI</name>
<protein>
    <recommendedName>
        <fullName evidence="9">ATP-dependent dethiobiotin synthetase BioD</fullName>
        <ecNumber evidence="9">6.3.3.3</ecNumber>
    </recommendedName>
    <alternativeName>
        <fullName evidence="9">DTB synthetase</fullName>
        <shortName evidence="9">DTBS</shortName>
    </alternativeName>
    <alternativeName>
        <fullName evidence="9">Dethiobiotin synthase</fullName>
    </alternativeName>
</protein>
<feature type="binding site" evidence="9">
    <location>
        <position position="98"/>
    </location>
    <ligand>
        <name>Mg(2+)</name>
        <dbReference type="ChEBI" id="CHEBI:18420"/>
    </ligand>
</feature>
<evidence type="ECO:0000256" key="6">
    <source>
        <dbReference type="ARBA" id="ARBA00022840"/>
    </source>
</evidence>
<comment type="caution">
    <text evidence="10">The sequence shown here is derived from an EMBL/GenBank/DDBJ whole genome shotgun (WGS) entry which is preliminary data.</text>
</comment>
<dbReference type="UniPathway" id="UPA00078">
    <property type="reaction ID" value="UER00161"/>
</dbReference>
<dbReference type="SUPFAM" id="SSF52540">
    <property type="entry name" value="P-loop containing nucleoside triphosphate hydrolases"/>
    <property type="match status" value="1"/>
</dbReference>
<keyword evidence="3 9" id="KW-0479">Metal-binding</keyword>
<keyword evidence="5 9" id="KW-0093">Biotin biosynthesis</keyword>
<comment type="subunit">
    <text evidence="9">Homodimer.</text>
</comment>
<evidence type="ECO:0000313" key="10">
    <source>
        <dbReference type="EMBL" id="PWW28393.1"/>
    </source>
</evidence>
<feature type="binding site" evidence="9">
    <location>
        <begin position="159"/>
        <end position="160"/>
    </location>
    <ligand>
        <name>ATP</name>
        <dbReference type="ChEBI" id="CHEBI:30616"/>
    </ligand>
</feature>
<dbReference type="AlphaFoldDB" id="A0A2V3A0W5"/>
<evidence type="ECO:0000256" key="2">
    <source>
        <dbReference type="ARBA" id="ARBA00022598"/>
    </source>
</evidence>
<dbReference type="PIRSF" id="PIRSF006755">
    <property type="entry name" value="DTB_synth"/>
    <property type="match status" value="1"/>
</dbReference>
<keyword evidence="2 9" id="KW-0436">Ligase</keyword>
<dbReference type="Gene3D" id="3.40.50.300">
    <property type="entry name" value="P-loop containing nucleotide triphosphate hydrolases"/>
    <property type="match status" value="1"/>
</dbReference>
<reference evidence="10 11" key="1">
    <citation type="submission" date="2018-05" db="EMBL/GenBank/DDBJ databases">
        <title>Freshwater and sediment microbial communities from various areas in North America, analyzing microbe dynamics in response to fracking.</title>
        <authorList>
            <person name="Lamendella R."/>
        </authorList>
    </citation>
    <scope>NUCLEOTIDE SEQUENCE [LARGE SCALE GENOMIC DNA]</scope>
    <source>
        <strain evidence="10 11">15_TX</strain>
    </source>
</reference>
<comment type="catalytic activity">
    <reaction evidence="9">
        <text>(7R,8S)-7,8-diammoniononanoate + CO2 + ATP = (4R,5S)-dethiobiotin + ADP + phosphate + 3 H(+)</text>
        <dbReference type="Rhea" id="RHEA:15805"/>
        <dbReference type="ChEBI" id="CHEBI:15378"/>
        <dbReference type="ChEBI" id="CHEBI:16526"/>
        <dbReference type="ChEBI" id="CHEBI:30616"/>
        <dbReference type="ChEBI" id="CHEBI:43474"/>
        <dbReference type="ChEBI" id="CHEBI:149469"/>
        <dbReference type="ChEBI" id="CHEBI:149473"/>
        <dbReference type="ChEBI" id="CHEBI:456216"/>
        <dbReference type="EC" id="6.3.3.3"/>
    </reaction>
</comment>
<organism evidence="10 11">
    <name type="scientific">Cytobacillus oceanisediminis</name>
    <dbReference type="NCBI Taxonomy" id="665099"/>
    <lineage>
        <taxon>Bacteria</taxon>
        <taxon>Bacillati</taxon>
        <taxon>Bacillota</taxon>
        <taxon>Bacilli</taxon>
        <taxon>Bacillales</taxon>
        <taxon>Bacillaceae</taxon>
        <taxon>Cytobacillus</taxon>
    </lineage>
</organism>
<keyword evidence="1 9" id="KW-0963">Cytoplasm</keyword>
<proteinExistence type="inferred from homology"/>
<dbReference type="Pfam" id="PF13500">
    <property type="entry name" value="AAA_26"/>
    <property type="match status" value="1"/>
</dbReference>
<feature type="binding site" evidence="9">
    <location>
        <position position="25"/>
    </location>
    <ligand>
        <name>substrate</name>
    </ligand>
</feature>
<evidence type="ECO:0000256" key="4">
    <source>
        <dbReference type="ARBA" id="ARBA00022741"/>
    </source>
</evidence>
<feature type="binding site" evidence="9">
    <location>
        <begin position="98"/>
        <end position="101"/>
    </location>
    <ligand>
        <name>ATP</name>
        <dbReference type="ChEBI" id="CHEBI:30616"/>
    </ligand>
</feature>
<dbReference type="OrthoDB" id="9802097at2"/>
<dbReference type="GO" id="GO:0000287">
    <property type="term" value="F:magnesium ion binding"/>
    <property type="evidence" value="ECO:0007669"/>
    <property type="project" value="UniProtKB-UniRule"/>
</dbReference>
<dbReference type="EMBL" id="QGTW01000006">
    <property type="protein sequence ID" value="PWW28393.1"/>
    <property type="molecule type" value="Genomic_DNA"/>
</dbReference>
<dbReference type="NCBIfam" id="TIGR00347">
    <property type="entry name" value="bioD"/>
    <property type="match status" value="1"/>
</dbReference>
<evidence type="ECO:0000313" key="11">
    <source>
        <dbReference type="Proteomes" id="UP000247150"/>
    </source>
</evidence>
<evidence type="ECO:0000256" key="5">
    <source>
        <dbReference type="ARBA" id="ARBA00022756"/>
    </source>
</evidence>
<sequence length="227" mass="24889">MASTLLTGYLKQKGVKIASYKPVQSGADTLHGKLTAPDVEFYKLANPELNDKEAYTYLFKKACSPHLAAREEGTRIEQEKIIDHYKQLEAKSDLVLIEGAGGVIVPLTDAGYSMLDLMKELAVPAVVVARTGVGTINHTVLTVDKLKQEGVPVAGVVMNQLHIGDPAVELDNQWMIEKLTKVPVIGVIPYMENPSEAIKNPALLEKVFSKFDILEEIAIDKQTSSFR</sequence>
<comment type="function">
    <text evidence="9">Catalyzes a mechanistically unusual reaction, the ATP-dependent insertion of CO2 between the N7 and N8 nitrogen atoms of 7,8-diaminopelargonic acid (DAPA, also called 7,8-diammoniononanoate) to form a ureido ring.</text>
</comment>
<comment type="cofactor">
    <cofactor evidence="9">
        <name>Mg(2+)</name>
        <dbReference type="ChEBI" id="CHEBI:18420"/>
    </cofactor>
</comment>
<evidence type="ECO:0000256" key="7">
    <source>
        <dbReference type="ARBA" id="ARBA00022842"/>
    </source>
</evidence>
<feature type="active site" evidence="9">
    <location>
        <position position="21"/>
    </location>
</feature>
<dbReference type="EC" id="6.3.3.3" evidence="9"/>
<dbReference type="Proteomes" id="UP000247150">
    <property type="component" value="Unassembled WGS sequence"/>
</dbReference>
<comment type="catalytic activity">
    <reaction evidence="8">
        <text>(7R,8S)-8-amino-7-(carboxyamino)nonanoate + ATP = (4R,5S)-dethiobiotin + ADP + phosphate + H(+)</text>
        <dbReference type="Rhea" id="RHEA:63684"/>
        <dbReference type="ChEBI" id="CHEBI:15378"/>
        <dbReference type="ChEBI" id="CHEBI:30616"/>
        <dbReference type="ChEBI" id="CHEBI:43474"/>
        <dbReference type="ChEBI" id="CHEBI:149470"/>
        <dbReference type="ChEBI" id="CHEBI:149473"/>
        <dbReference type="ChEBI" id="CHEBI:456216"/>
    </reaction>
</comment>
<keyword evidence="6 9" id="KW-0067">ATP-binding</keyword>
<dbReference type="PANTHER" id="PTHR43210:SF2">
    <property type="entry name" value="ATP-DEPENDENT DETHIOBIOTIN SYNTHETASE BIOD 2"/>
    <property type="match status" value="1"/>
</dbReference>
<dbReference type="PANTHER" id="PTHR43210">
    <property type="entry name" value="DETHIOBIOTIN SYNTHETASE"/>
    <property type="match status" value="1"/>
</dbReference>
<dbReference type="GO" id="GO:0005829">
    <property type="term" value="C:cytosol"/>
    <property type="evidence" value="ECO:0007669"/>
    <property type="project" value="TreeGrafter"/>
</dbReference>
<comment type="pathway">
    <text evidence="9">Cofactor biosynthesis; biotin biosynthesis; biotin from 7,8-diaminononanoate: step 1/2.</text>
</comment>
<comment type="caution">
    <text evidence="9">Lacks conserved residue(s) required for the propagation of feature annotation.</text>
</comment>
<comment type="subcellular location">
    <subcellularLocation>
        <location evidence="9">Cytoplasm</location>
    </subcellularLocation>
</comment>
<feature type="binding site" evidence="9">
    <location>
        <position position="38"/>
    </location>
    <ligand>
        <name>Mg(2+)</name>
        <dbReference type="ChEBI" id="CHEBI:18420"/>
    </ligand>
</feature>
<keyword evidence="4 9" id="KW-0547">Nucleotide-binding</keyword>
<dbReference type="InterPro" id="IPR027417">
    <property type="entry name" value="P-loop_NTPase"/>
</dbReference>
<keyword evidence="7 9" id="KW-0460">Magnesium</keyword>
<dbReference type="CDD" id="cd03109">
    <property type="entry name" value="DTBS"/>
    <property type="match status" value="1"/>
</dbReference>
<accession>A0A2V3A0W5</accession>
<evidence type="ECO:0000256" key="1">
    <source>
        <dbReference type="ARBA" id="ARBA00022490"/>
    </source>
</evidence>
<comment type="similarity">
    <text evidence="9">Belongs to the dethiobiotin synthetase family.</text>
</comment>
<feature type="binding site" evidence="9">
    <location>
        <position position="38"/>
    </location>
    <ligand>
        <name>ATP</name>
        <dbReference type="ChEBI" id="CHEBI:30616"/>
    </ligand>
</feature>
<dbReference type="GO" id="GO:0009102">
    <property type="term" value="P:biotin biosynthetic process"/>
    <property type="evidence" value="ECO:0007669"/>
    <property type="project" value="UniProtKB-UniRule"/>
</dbReference>